<name>F4XVX6_9CYAN</name>
<keyword evidence="2" id="KW-1185">Reference proteome</keyword>
<gene>
    <name evidence="1" type="ORF">LYNGBM3L_40240</name>
</gene>
<protein>
    <submittedName>
        <fullName evidence="1">Uncharacterized protein</fullName>
    </submittedName>
</protein>
<dbReference type="AlphaFoldDB" id="F4XVX6"/>
<sequence length="47" mass="5510">MDLLLKYIYTSEVLDIFNSRLNQIIQESLQEELPELETDLIANIAEQ</sequence>
<evidence type="ECO:0000313" key="1">
    <source>
        <dbReference type="EMBL" id="EGJ31389.1"/>
    </source>
</evidence>
<reference evidence="2" key="1">
    <citation type="journal article" date="2011" name="Proc. Natl. Acad. Sci. U.S.A.">
        <title>Genomic insights into the physiology and ecology of the marine filamentous cyanobacterium Lyngbya majuscula.</title>
        <authorList>
            <person name="Jones A.C."/>
            <person name="Monroe E.A."/>
            <person name="Podell S."/>
            <person name="Hess W.R."/>
            <person name="Klages S."/>
            <person name="Esquenazi E."/>
            <person name="Niessen S."/>
            <person name="Hoover H."/>
            <person name="Rothmann M."/>
            <person name="Lasken R.S."/>
            <person name="Yates J.R.III."/>
            <person name="Reinhardt R."/>
            <person name="Kube M."/>
            <person name="Burkart M.D."/>
            <person name="Allen E.E."/>
            <person name="Dorrestein P.C."/>
            <person name="Gerwick W.H."/>
            <person name="Gerwick L."/>
        </authorList>
    </citation>
    <scope>NUCLEOTIDE SEQUENCE [LARGE SCALE GENOMIC DNA]</scope>
    <source>
        <strain evidence="2">3L</strain>
    </source>
</reference>
<dbReference type="EMBL" id="GL890940">
    <property type="protein sequence ID" value="EGJ31389.1"/>
    <property type="molecule type" value="Genomic_DNA"/>
</dbReference>
<organism evidence="1 2">
    <name type="scientific">Moorena producens 3L</name>
    <dbReference type="NCBI Taxonomy" id="489825"/>
    <lineage>
        <taxon>Bacteria</taxon>
        <taxon>Bacillati</taxon>
        <taxon>Cyanobacteriota</taxon>
        <taxon>Cyanophyceae</taxon>
        <taxon>Coleofasciculales</taxon>
        <taxon>Coleofasciculaceae</taxon>
        <taxon>Moorena</taxon>
    </lineage>
</organism>
<dbReference type="Proteomes" id="UP000003959">
    <property type="component" value="Unassembled WGS sequence"/>
</dbReference>
<dbReference type="RefSeq" id="WP_008187296.1">
    <property type="nucleotide sequence ID" value="NZ_GL890940.1"/>
</dbReference>
<proteinExistence type="predicted"/>
<evidence type="ECO:0000313" key="2">
    <source>
        <dbReference type="Proteomes" id="UP000003959"/>
    </source>
</evidence>
<dbReference type="HOGENOM" id="CLU_3170353_0_0_3"/>
<accession>F4XVX6</accession>